<accession>A0ABY5YFB3</accession>
<keyword evidence="3" id="KW-0472">Membrane</keyword>
<dbReference type="Gene3D" id="3.90.1720.10">
    <property type="entry name" value="endopeptidase domain like (from Nostoc punctiforme)"/>
    <property type="match status" value="1"/>
</dbReference>
<reference evidence="4" key="1">
    <citation type="submission" date="2022-09" db="EMBL/GenBank/DDBJ databases">
        <title>genome sequence of Deinococcus rubellus.</title>
        <authorList>
            <person name="Srinivasan S."/>
        </authorList>
    </citation>
    <scope>NUCLEOTIDE SEQUENCE</scope>
    <source>
        <strain evidence="4">Ant6</strain>
    </source>
</reference>
<dbReference type="RefSeq" id="WP_260559082.1">
    <property type="nucleotide sequence ID" value="NZ_BAABEC010000059.1"/>
</dbReference>
<dbReference type="EMBL" id="CP104213">
    <property type="protein sequence ID" value="UWX62787.1"/>
    <property type="molecule type" value="Genomic_DNA"/>
</dbReference>
<keyword evidence="1" id="KW-0175">Coiled coil</keyword>
<gene>
    <name evidence="4" type="ORF">N0D28_08370</name>
</gene>
<organism evidence="4 5">
    <name type="scientific">Deinococcus rubellus</name>
    <dbReference type="NCBI Taxonomy" id="1889240"/>
    <lineage>
        <taxon>Bacteria</taxon>
        <taxon>Thermotogati</taxon>
        <taxon>Deinococcota</taxon>
        <taxon>Deinococci</taxon>
        <taxon>Deinococcales</taxon>
        <taxon>Deinococcaceae</taxon>
        <taxon>Deinococcus</taxon>
    </lineage>
</organism>
<feature type="region of interest" description="Disordered" evidence="2">
    <location>
        <begin position="1631"/>
        <end position="1650"/>
    </location>
</feature>
<evidence type="ECO:0000256" key="2">
    <source>
        <dbReference type="SAM" id="MobiDB-lite"/>
    </source>
</evidence>
<feature type="region of interest" description="Disordered" evidence="2">
    <location>
        <begin position="813"/>
        <end position="845"/>
    </location>
</feature>
<feature type="compositionally biased region" description="Pro residues" evidence="2">
    <location>
        <begin position="830"/>
        <end position="843"/>
    </location>
</feature>
<evidence type="ECO:0000313" key="5">
    <source>
        <dbReference type="Proteomes" id="UP001060261"/>
    </source>
</evidence>
<sequence length="2578" mass="270869">MLNISVAVSGAAGVSGLTGNIGGLNAGLLNLNAGLNVIQQVTSGVGQMVGQLTQWADAANKAATNTKVFGLTVAKFGIDIDQANGAAQRLADQFGVSVTDIQDSMTTLIRVGFTNMGQLEAVMRGAGASAIAAGRDAKAGFSNIADAAATGMSAQLNSIGIAQNLSTYNDKLAKSLGKTTDALTSAEKAQALYNLVTDATGTEVEALGSIQNKYVKSQQAVTLSQQQFSIQLGQITMPLVQRFNELSAESTTFFTGLLKTYAEGGDVLGQLSSKYPLLGSAVKAVSDIFMWAKENAGALVGGLTGALLPGVISVAGGITAALLPALAAGAAALWALLAPVAPFIAAGAAIGFVLQRMGVNFDDVKRVAGQVGDAISKAAGQIPAAWQRAQALMAPLLSTLQTAFGNAFRSVEEVINQVLIPLWNSLAPKLKGPIEAAQTVVSGFGTFVKGVFEFVVNGVSNLIDGASDLIDNVFIPIWKRIGPAVEAALDIVLGLIKGAFTLLGGAFKSLGQLLSGDWQGAWDTIKSTVGSAWTSIADAIGNAWPIIKNQVDNLAARISMAFQSGLAGLKSILLNALASMLEWAAEKMPSILQSAALKAAGAARAAAQAVNGGPQPQGSGVLVGAGPTLPGQGRVVPADLPAFAGAIVSQSLQARNDAQADKLVDYCDRWVRDTLGDAAPKVRSQIDKLFRDGAPGGVASAQSSQKSLERAKLTSKYTSVNDLKPGDVVFYTENGQNHTGVYLGNGVVRGNNRVTYQDNGGRFGPGGINGGKALDTGKVNPVGDVDINRLGSVNSFVRSGDLLAYLQRVSNQVVTPQPGRQPKGKVAEPAPTPGAPPADPPTPLKDTLNARLKQAQATFDLVDKNSAEYQKAVDRYLATLSNVQRLAYEAAMKLPESDAGRVDLAGIVKSTRDKITSLGKTGGAVEALKKQIEDAKAVFQLYTKETPGYDKALDAYLAVLRKAATESQKLAGSLPAGDKKSALSSLFSSTQGEIDSLSKKDGLAESFKRQLEDARAAFQLVSEDAPGYQKAVQTYISALGKVQAAAKQAIPGTKDRTQKNALSDLVASTRSEIDGLRQAGTDADKIAEIVRQKSEQRAQSDVNTAKQSVTVAQRAYDDGLKLAGENLTKKLAIVKNEGAALQAAREQQAQRDYQLAKVQADNSLKAALDAAAKGKPALREAAEQLAQAQHSGALNVAGDVRSNALLDARDAQALRQGQDAVTVSVQRSRTEYAALASTLRDKISTGKVDAATLQNTLEKMDALDASTKKAGTTNSVYVVGAKANVAALYQQAIDSQIASSAYDSLSDSFDRASKAQGKVVISIADAVTQMPAGTAATAEYLTALTALEKAGYAAGGSVQAVRDAIYQNGIDADIASGKYDNMTDGFDRARKAQDAIVVSVQDAVDQIPSGDDAVATYIKTLGELEKQGYASAGSVRAVTEEIKRQKNIEAQDTIDAEVSAGTYSAVSDGARQADGAIKPFEKLSYTTGELLAQMPSGLKALDDFEGGLELLASNGSITTKQLEALKGAIQGVRDAAGPIVGLKGDQFEGRGLAGNVIPDAKTDAAYGTISDDQKEGLQAGLAGASGAFLADTLKALVKKGGPNSAFAQMVRAEIANRIDVDNLVADIYENPADYQDGGRGKSKPVENPQASTTDFASVLDGIKKNRLSNDEVLKLLADPSSGFTPEQVQEAKALLISSHQDLLDTERAQTAAHLEIQKQMGLISEKDAITQKADLDKEAVRAAFTRATAGLETQEGRKTQAYVQAAATRTQQLTAIDEKAVADQLLLTRQSTRAREDAETALSVAGQQARYKAGSISEAQNLAETLQARREAAQRAHARSLEDAGVNGDKIKAADLALQTSLTQIDSDGAQAQIDLADKAAAAKVKAAQRKVTQGNGLDFSANSELQGALIEQISQYRTDLVGLDKDSEKYKTTLESLEGAEDALRAARGEQINVFGRYADLLANVTGALGNLAGAMGQSEQDYDRFGKKLNTPWKDLAANIKGAENLFSKVSSMAGDVAKIVASGGADLNSWVALAVKFASSIADAIGGFKKAHAEVAKLRDDFKDANPYLNPDDYQKTSIRSKGWLADLFGGGPEVVNEVDKVGLKTASTFVNSVYTGMDGGFKKYRESGNIEDFAKTLASSITDGVQQALVDAFKNNPDTIGTYARDTKRLTDALALPDSDPSKTEALSSAIAQLGYDTKMTTEAAKEYIKTMDAVDKAAGTGRYSPEAIAAKQRSVQGAGINNIETALKIQNRAKLISDAELQERLHVNTAARIENDRQSALAADGLTEQDRLNINEEFNLKQRSNDQDYLDWQTEATRKAAEIQRNIKLQALSDGDSLADAEHSLALAAAGTDDQKRAIDSAYNADKLARTLERIALEEEAELSAADLTAAQISSIHSKYDAQERVARLSAQTAEVQAAQQLAQQREQTAQSWRQSMMSGVQAFLNGDSPLDAMYKGVRDKISQAIQDGFIVKRILSKLDPLFTQLDTALSKGLDAGGLIQQIGAALPGLSVQIGSELGPLLGVLNSAIPDLTKAVNNNTAAVKEISYTQTTIVSYGSPPTSGNLRAKLARYT</sequence>
<feature type="transmembrane region" description="Helical" evidence="3">
    <location>
        <begin position="298"/>
        <end position="326"/>
    </location>
</feature>
<evidence type="ECO:0000256" key="1">
    <source>
        <dbReference type="SAM" id="Coils"/>
    </source>
</evidence>
<dbReference type="Gene3D" id="1.20.120.20">
    <property type="entry name" value="Apolipoprotein"/>
    <property type="match status" value="1"/>
</dbReference>
<proteinExistence type="predicted"/>
<keyword evidence="3" id="KW-1133">Transmembrane helix</keyword>
<name>A0ABY5YFB3_9DEIO</name>
<feature type="coiled-coil region" evidence="1">
    <location>
        <begin position="1816"/>
        <end position="1843"/>
    </location>
</feature>
<dbReference type="Proteomes" id="UP001060261">
    <property type="component" value="Chromosome"/>
</dbReference>
<evidence type="ECO:0000313" key="4">
    <source>
        <dbReference type="EMBL" id="UWX62787.1"/>
    </source>
</evidence>
<keyword evidence="5" id="KW-1185">Reference proteome</keyword>
<keyword evidence="3" id="KW-0812">Transmembrane</keyword>
<evidence type="ECO:0008006" key="6">
    <source>
        <dbReference type="Google" id="ProtNLM"/>
    </source>
</evidence>
<protein>
    <recommendedName>
        <fullName evidence="6">NlpC/P60 domain-containing protein</fullName>
    </recommendedName>
</protein>
<feature type="transmembrane region" description="Helical" evidence="3">
    <location>
        <begin position="332"/>
        <end position="354"/>
    </location>
</feature>
<evidence type="ECO:0000256" key="3">
    <source>
        <dbReference type="SAM" id="Phobius"/>
    </source>
</evidence>